<evidence type="ECO:0000259" key="1">
    <source>
        <dbReference type="Pfam" id="PF00534"/>
    </source>
</evidence>
<comment type="caution">
    <text evidence="3">The sequence shown here is derived from an EMBL/GenBank/DDBJ whole genome shotgun (WGS) entry which is preliminary data.</text>
</comment>
<dbReference type="SUPFAM" id="SSF53756">
    <property type="entry name" value="UDP-Glycosyltransferase/glycogen phosphorylase"/>
    <property type="match status" value="1"/>
</dbReference>
<dbReference type="RefSeq" id="WP_120274750.1">
    <property type="nucleotide sequence ID" value="NZ_RAPN01000003.1"/>
</dbReference>
<dbReference type="InterPro" id="IPR001296">
    <property type="entry name" value="Glyco_trans_1"/>
</dbReference>
<feature type="domain" description="Glycosyltransferase subfamily 4-like N-terminal" evidence="2">
    <location>
        <begin position="13"/>
        <end position="198"/>
    </location>
</feature>
<reference evidence="3 4" key="1">
    <citation type="submission" date="2018-09" db="EMBL/GenBank/DDBJ databases">
        <title>Genomic Encyclopedia of Archaeal and Bacterial Type Strains, Phase II (KMG-II): from individual species to whole genera.</title>
        <authorList>
            <person name="Goeker M."/>
        </authorList>
    </citation>
    <scope>NUCLEOTIDE SEQUENCE [LARGE SCALE GENOMIC DNA]</scope>
    <source>
        <strain evidence="3 4">DSM 27148</strain>
    </source>
</reference>
<gene>
    <name evidence="3" type="ORF">BC643_3729</name>
</gene>
<dbReference type="Gene3D" id="3.40.50.2000">
    <property type="entry name" value="Glycogen Phosphorylase B"/>
    <property type="match status" value="2"/>
</dbReference>
<sequence>MNILFLIGKYPYFGGTEKVTTILANEFDTNGHHVSIASFEQAMPELQDELNSTIKLHTLSYPTLSFTNQDKLRRIVRQEKVDIIINQWCLPFYVTLLCKTVIRGTGCKLVSVHHNAPDSNARITDLQIKMKEEKSPFLKRFFLYYPKFVAIQTIIRLSMRYVYRNSDNYVVLSDSFRTVFSNFSKIKSPKKLRVISNPLTIPSNGRSITEKENLIIYVGRIDYNQKRVNRIIEIWEKINKLNPDWKLEIIGEGPEKNNLQQIVEERKIARVSFEGFQDPTSYYKRASLLLLTSEYEGFGLVIVEGMNFGTIPLVLGTYSAVYDIIDNDKNGYILPAPFNAVEFSDRIQNLIDNSIKRKEMSCDAIQSIGKFSVGEVVSRWNKLFDELKKGIND</sequence>
<evidence type="ECO:0000259" key="2">
    <source>
        <dbReference type="Pfam" id="PF13439"/>
    </source>
</evidence>
<dbReference type="InterPro" id="IPR028098">
    <property type="entry name" value="Glyco_trans_4-like_N"/>
</dbReference>
<keyword evidence="3" id="KW-0808">Transferase</keyword>
<dbReference type="OrthoDB" id="9790710at2"/>
<dbReference type="AlphaFoldDB" id="A0A419VWW1"/>
<organism evidence="3 4">
    <name type="scientific">Mangrovibacterium diazotrophicum</name>
    <dbReference type="NCBI Taxonomy" id="1261403"/>
    <lineage>
        <taxon>Bacteria</taxon>
        <taxon>Pseudomonadati</taxon>
        <taxon>Bacteroidota</taxon>
        <taxon>Bacteroidia</taxon>
        <taxon>Marinilabiliales</taxon>
        <taxon>Prolixibacteraceae</taxon>
        <taxon>Mangrovibacterium</taxon>
    </lineage>
</organism>
<evidence type="ECO:0000313" key="3">
    <source>
        <dbReference type="EMBL" id="RKD87722.1"/>
    </source>
</evidence>
<dbReference type="PANTHER" id="PTHR12526:SF628">
    <property type="entry name" value="MANNOSYLGLUCOSYLGLYCERATE SYNTHASE"/>
    <property type="match status" value="1"/>
</dbReference>
<feature type="domain" description="Glycosyl transferase family 1" evidence="1">
    <location>
        <begin position="208"/>
        <end position="362"/>
    </location>
</feature>
<protein>
    <submittedName>
        <fullName evidence="3">Glycosyltransferase involved in cell wall biosynthesis</fullName>
    </submittedName>
</protein>
<dbReference type="GO" id="GO:0016757">
    <property type="term" value="F:glycosyltransferase activity"/>
    <property type="evidence" value="ECO:0007669"/>
    <property type="project" value="InterPro"/>
</dbReference>
<keyword evidence="4" id="KW-1185">Reference proteome</keyword>
<evidence type="ECO:0000313" key="4">
    <source>
        <dbReference type="Proteomes" id="UP000283387"/>
    </source>
</evidence>
<dbReference type="PANTHER" id="PTHR12526">
    <property type="entry name" value="GLYCOSYLTRANSFERASE"/>
    <property type="match status" value="1"/>
</dbReference>
<dbReference type="EMBL" id="RAPN01000003">
    <property type="protein sequence ID" value="RKD87722.1"/>
    <property type="molecule type" value="Genomic_DNA"/>
</dbReference>
<dbReference type="Pfam" id="PF13439">
    <property type="entry name" value="Glyco_transf_4"/>
    <property type="match status" value="1"/>
</dbReference>
<dbReference type="Pfam" id="PF00534">
    <property type="entry name" value="Glycos_transf_1"/>
    <property type="match status" value="1"/>
</dbReference>
<dbReference type="Proteomes" id="UP000283387">
    <property type="component" value="Unassembled WGS sequence"/>
</dbReference>
<name>A0A419VWW1_9BACT</name>
<accession>A0A419VWW1</accession>
<proteinExistence type="predicted"/>